<keyword evidence="4" id="KW-1185">Reference proteome</keyword>
<dbReference type="AlphaFoldDB" id="A0A9N7V462"/>
<proteinExistence type="predicted"/>
<keyword evidence="2" id="KW-1133">Transmembrane helix</keyword>
<gene>
    <name evidence="3" type="ORF">PLEPLA_LOCUS29537</name>
</gene>
<evidence type="ECO:0000256" key="2">
    <source>
        <dbReference type="SAM" id="Phobius"/>
    </source>
</evidence>
<organism evidence="3 4">
    <name type="scientific">Pleuronectes platessa</name>
    <name type="common">European plaice</name>
    <dbReference type="NCBI Taxonomy" id="8262"/>
    <lineage>
        <taxon>Eukaryota</taxon>
        <taxon>Metazoa</taxon>
        <taxon>Chordata</taxon>
        <taxon>Craniata</taxon>
        <taxon>Vertebrata</taxon>
        <taxon>Euteleostomi</taxon>
        <taxon>Actinopterygii</taxon>
        <taxon>Neopterygii</taxon>
        <taxon>Teleostei</taxon>
        <taxon>Neoteleostei</taxon>
        <taxon>Acanthomorphata</taxon>
        <taxon>Carangaria</taxon>
        <taxon>Pleuronectiformes</taxon>
        <taxon>Pleuronectoidei</taxon>
        <taxon>Pleuronectidae</taxon>
        <taxon>Pleuronectes</taxon>
    </lineage>
</organism>
<keyword evidence="2" id="KW-0812">Transmembrane</keyword>
<reference evidence="3" key="1">
    <citation type="submission" date="2020-03" db="EMBL/GenBank/DDBJ databases">
        <authorList>
            <person name="Weist P."/>
        </authorList>
    </citation>
    <scope>NUCLEOTIDE SEQUENCE</scope>
</reference>
<feature type="transmembrane region" description="Helical" evidence="2">
    <location>
        <begin position="70"/>
        <end position="88"/>
    </location>
</feature>
<keyword evidence="2" id="KW-0472">Membrane</keyword>
<name>A0A9N7V462_PLEPL</name>
<accession>A0A9N7V462</accession>
<sequence length="92" mass="10095">MRSWMDVSGGSHKPFELQGSCESSSEDTASLVFEPVWNSGEAPELHLPIGTKTTKKAPPSFSLSSPLSPSLLPFFVPLVLTILLNDFFSQRR</sequence>
<comment type="caution">
    <text evidence="3">The sequence shown here is derived from an EMBL/GenBank/DDBJ whole genome shotgun (WGS) entry which is preliminary data.</text>
</comment>
<evidence type="ECO:0000313" key="4">
    <source>
        <dbReference type="Proteomes" id="UP001153269"/>
    </source>
</evidence>
<dbReference type="EMBL" id="CADEAL010002713">
    <property type="protein sequence ID" value="CAB1441810.1"/>
    <property type="molecule type" value="Genomic_DNA"/>
</dbReference>
<evidence type="ECO:0000313" key="3">
    <source>
        <dbReference type="EMBL" id="CAB1441810.1"/>
    </source>
</evidence>
<dbReference type="Proteomes" id="UP001153269">
    <property type="component" value="Unassembled WGS sequence"/>
</dbReference>
<protein>
    <submittedName>
        <fullName evidence="3">Uncharacterized protein</fullName>
    </submittedName>
</protein>
<feature type="region of interest" description="Disordered" evidence="1">
    <location>
        <begin position="1"/>
        <end position="21"/>
    </location>
</feature>
<evidence type="ECO:0000256" key="1">
    <source>
        <dbReference type="SAM" id="MobiDB-lite"/>
    </source>
</evidence>